<protein>
    <submittedName>
        <fullName evidence="1">Uncharacterized protein</fullName>
    </submittedName>
</protein>
<organism evidence="1">
    <name type="scientific">Opuntia streptacantha</name>
    <name type="common">Prickly pear cactus</name>
    <name type="synonym">Opuntia cardona</name>
    <dbReference type="NCBI Taxonomy" id="393608"/>
    <lineage>
        <taxon>Eukaryota</taxon>
        <taxon>Viridiplantae</taxon>
        <taxon>Streptophyta</taxon>
        <taxon>Embryophyta</taxon>
        <taxon>Tracheophyta</taxon>
        <taxon>Spermatophyta</taxon>
        <taxon>Magnoliopsida</taxon>
        <taxon>eudicotyledons</taxon>
        <taxon>Gunneridae</taxon>
        <taxon>Pentapetalae</taxon>
        <taxon>Caryophyllales</taxon>
        <taxon>Cactineae</taxon>
        <taxon>Cactaceae</taxon>
        <taxon>Opuntioideae</taxon>
        <taxon>Opuntia</taxon>
    </lineage>
</organism>
<reference evidence="1" key="2">
    <citation type="submission" date="2020-07" db="EMBL/GenBank/DDBJ databases">
        <authorList>
            <person name="Vera ALvarez R."/>
            <person name="Arias-Moreno D.M."/>
            <person name="Jimenez-Jacinto V."/>
            <person name="Jimenez-Bremont J.F."/>
            <person name="Swaminathan K."/>
            <person name="Moose S.P."/>
            <person name="Guerrero-Gonzalez M.L."/>
            <person name="Marino-Ramirez L."/>
            <person name="Landsman D."/>
            <person name="Rodriguez-Kessler M."/>
            <person name="Delgado-Sanchez P."/>
        </authorList>
    </citation>
    <scope>NUCLEOTIDE SEQUENCE</scope>
    <source>
        <tissue evidence="1">Cladode</tissue>
    </source>
</reference>
<dbReference type="EMBL" id="GISG01052706">
    <property type="protein sequence ID" value="MBA4625572.1"/>
    <property type="molecule type" value="Transcribed_RNA"/>
</dbReference>
<name>A0A7C8YSI5_OPUST</name>
<evidence type="ECO:0000313" key="1">
    <source>
        <dbReference type="EMBL" id="MBA4625572.1"/>
    </source>
</evidence>
<reference evidence="1" key="1">
    <citation type="journal article" date="2013" name="J. Plant Res.">
        <title>Effect of fungi and light on seed germination of three Opuntia species from semiarid lands of central Mexico.</title>
        <authorList>
            <person name="Delgado-Sanchez P."/>
            <person name="Jimenez-Bremont J.F."/>
            <person name="Guerrero-Gonzalez Mde L."/>
            <person name="Flores J."/>
        </authorList>
    </citation>
    <scope>NUCLEOTIDE SEQUENCE</scope>
    <source>
        <tissue evidence="1">Cladode</tissue>
    </source>
</reference>
<dbReference type="AlphaFoldDB" id="A0A7C8YSI5"/>
<accession>A0A7C8YSI5</accession>
<proteinExistence type="predicted"/>
<sequence length="100" mass="11476">MRVHGGHLPLGATFTVERPKSVIEIKDDQTGKNLEQTQYLESFFFYPFISHDSFNPPSFCVKAKWANRVVRAEATTHHLIYSITPFQALFWPVLPVSNLI</sequence>